<organism evidence="1 2">
    <name type="scientific">Cytospora chrysosperma</name>
    <name type="common">Cytospora canker fungus</name>
    <name type="synonym">Sphaeria chrysosperma</name>
    <dbReference type="NCBI Taxonomy" id="252740"/>
    <lineage>
        <taxon>Eukaryota</taxon>
        <taxon>Fungi</taxon>
        <taxon>Dikarya</taxon>
        <taxon>Ascomycota</taxon>
        <taxon>Pezizomycotina</taxon>
        <taxon>Sordariomycetes</taxon>
        <taxon>Sordariomycetidae</taxon>
        <taxon>Diaporthales</taxon>
        <taxon>Cytosporaceae</taxon>
        <taxon>Cytospora</taxon>
    </lineage>
</organism>
<sequence length="301" mass="34351">MEHAHMDIATANRPQPDLEGLHFTLYVFPFSLYSIMARFTISLGSHYHEGPQGLPKIDHKLVNLHRDENLEEWYLTTVNPKGQVPVLLTQRNAEPHVAKTVGSLAISNFFCMEYFLAMKPDEHRAMIDDMLNKIHAIEALSLSVKDPDEDDKEEIRNLELEGLIARNDISEAYRRALEYKQAYYKQTLACALRPANVAKAKSQTEELLSQLLVIYEEHNRPGNDTAVQWLFGPRIGPTMLDAHTTAFIARLDDSGQENLVPGALLSYARRKLVLQAWRAVCHGRKTLWNIDYGHVHMLLNI</sequence>
<dbReference type="CDD" id="cd00570">
    <property type="entry name" value="GST_N_family"/>
    <property type="match status" value="1"/>
</dbReference>
<dbReference type="EMBL" id="LJZO01000007">
    <property type="protein sequence ID" value="ROW00927.1"/>
    <property type="molecule type" value="Genomic_DNA"/>
</dbReference>
<dbReference type="AlphaFoldDB" id="A0A423WC29"/>
<evidence type="ECO:0008006" key="3">
    <source>
        <dbReference type="Google" id="ProtNLM"/>
    </source>
</evidence>
<dbReference type="Gene3D" id="3.40.30.10">
    <property type="entry name" value="Glutaredoxin"/>
    <property type="match status" value="1"/>
</dbReference>
<dbReference type="Proteomes" id="UP000284375">
    <property type="component" value="Unassembled WGS sequence"/>
</dbReference>
<protein>
    <recommendedName>
        <fullName evidence="3">GST N-terminal domain-containing protein</fullName>
    </recommendedName>
</protein>
<evidence type="ECO:0000313" key="2">
    <source>
        <dbReference type="Proteomes" id="UP000284375"/>
    </source>
</evidence>
<dbReference type="OrthoDB" id="412788at2759"/>
<evidence type="ECO:0000313" key="1">
    <source>
        <dbReference type="EMBL" id="ROW00927.1"/>
    </source>
</evidence>
<name>A0A423WC29_CYTCH</name>
<proteinExistence type="predicted"/>
<keyword evidence="2" id="KW-1185">Reference proteome</keyword>
<gene>
    <name evidence="1" type="ORF">VSDG_02875</name>
</gene>
<accession>A0A423WC29</accession>
<reference evidence="1 2" key="1">
    <citation type="submission" date="2015-09" db="EMBL/GenBank/DDBJ databases">
        <title>Host preference determinants of Valsa canker pathogens revealed by comparative genomics.</title>
        <authorList>
            <person name="Yin Z."/>
            <person name="Huang L."/>
        </authorList>
    </citation>
    <scope>NUCLEOTIDE SEQUENCE [LARGE SCALE GENOMIC DNA]</scope>
    <source>
        <strain evidence="1 2">YSFL</strain>
    </source>
</reference>
<comment type="caution">
    <text evidence="1">The sequence shown here is derived from an EMBL/GenBank/DDBJ whole genome shotgun (WGS) entry which is preliminary data.</text>
</comment>